<dbReference type="KEGG" id="esj:SJ05684_c22760"/>
<evidence type="ECO:0000313" key="3">
    <source>
        <dbReference type="EMBL" id="ASY63717.1"/>
    </source>
</evidence>
<name>A0A249PDD5_9HYPH</name>
<accession>A0A249PDD5</accession>
<dbReference type="eggNOG" id="COG1680">
    <property type="taxonomic scope" value="Bacteria"/>
</dbReference>
<gene>
    <name evidence="3" type="ORF">SJ05684_c22760</name>
</gene>
<dbReference type="InterPro" id="IPR050789">
    <property type="entry name" value="Diverse_Enzym_Activities"/>
</dbReference>
<dbReference type="STRING" id="716928.GCA_000261485_00402"/>
<organism evidence="3 4">
    <name type="scientific">Sinorhizobium sojae CCBAU 05684</name>
    <dbReference type="NCBI Taxonomy" id="716928"/>
    <lineage>
        <taxon>Bacteria</taxon>
        <taxon>Pseudomonadati</taxon>
        <taxon>Pseudomonadota</taxon>
        <taxon>Alphaproteobacteria</taxon>
        <taxon>Hyphomicrobiales</taxon>
        <taxon>Rhizobiaceae</taxon>
        <taxon>Sinorhizobium/Ensifer group</taxon>
        <taxon>Sinorhizobium</taxon>
    </lineage>
</organism>
<keyword evidence="1" id="KW-0472">Membrane</keyword>
<dbReference type="Pfam" id="PF00144">
    <property type="entry name" value="Beta-lactamase"/>
    <property type="match status" value="1"/>
</dbReference>
<dbReference type="PANTHER" id="PTHR43283:SF7">
    <property type="entry name" value="BETA-LACTAMASE-RELATED DOMAIN-CONTAINING PROTEIN"/>
    <property type="match status" value="1"/>
</dbReference>
<keyword evidence="1" id="KW-0812">Transmembrane</keyword>
<reference evidence="3 4" key="1">
    <citation type="submission" date="2017-08" db="EMBL/GenBank/DDBJ databases">
        <title>Multipartite genome sequences of Sinorhizobium species nodulating soybeans.</title>
        <authorList>
            <person name="Tian C.F."/>
        </authorList>
    </citation>
    <scope>NUCLEOTIDE SEQUENCE [LARGE SCALE GENOMIC DNA]</scope>
    <source>
        <strain evidence="3 4">CCBAU 05684</strain>
    </source>
</reference>
<protein>
    <submittedName>
        <fullName evidence="3">Beta-lactamase class C and other penicillin binding protein</fullName>
    </submittedName>
</protein>
<keyword evidence="4" id="KW-1185">Reference proteome</keyword>
<dbReference type="InterPro" id="IPR012338">
    <property type="entry name" value="Beta-lactam/transpept-like"/>
</dbReference>
<dbReference type="PANTHER" id="PTHR43283">
    <property type="entry name" value="BETA-LACTAMASE-RELATED"/>
    <property type="match status" value="1"/>
</dbReference>
<dbReference type="AlphaFoldDB" id="A0A249PDD5"/>
<dbReference type="EMBL" id="CP023067">
    <property type="protein sequence ID" value="ASY63717.1"/>
    <property type="molecule type" value="Genomic_DNA"/>
</dbReference>
<dbReference type="SUPFAM" id="SSF56601">
    <property type="entry name" value="beta-lactamase/transpeptidase-like"/>
    <property type="match status" value="1"/>
</dbReference>
<evidence type="ECO:0000313" key="4">
    <source>
        <dbReference type="Proteomes" id="UP000217211"/>
    </source>
</evidence>
<sequence>MLGACAANQALPAEGAFAFPAILISSWGTGVIMRGLSKKFGALAVAAPAAAAGWLTLYPPELLKVGDGYAAKIVCSNVFLAGRDPQEVLAVDVQAPGHPLLKFVSVSVDHEEQRVTARIFGFAAPGRAVHRPGLGCMNSGNGVAQAFANPAAASGGAMEAAAGDPEAGWPAGSRAEIDPTIQALVEDPELAGTGMRAIAVIRDGRLVAESYGPGFDRDTPLLGWSMTKTVTAALVGMRIAERRMNAEEDRLLPEWNGDGRAAIKLADLLAMQSGLAFNEEYGDVTDVTRMLFLESDMAGFAASKPLGAAAGTKFSYSSGTSNILSRLWMRSFDDPAAALAYPREALFEPLGMKSAVMEADESGTFVGSSYMYATAQDWARFAQFLLDDGRWRGRALLPEGYVDFMRNPTAASGGDYGSGQVWLTANGIRAGTGGFPADSFWMLGHDGQAIMLVPSLRLAVIRLGLTPWRDGYNVQALNAKVIDALD</sequence>
<evidence type="ECO:0000256" key="1">
    <source>
        <dbReference type="SAM" id="Phobius"/>
    </source>
</evidence>
<feature type="transmembrane region" description="Helical" evidence="1">
    <location>
        <begin position="16"/>
        <end position="33"/>
    </location>
</feature>
<feature type="domain" description="Beta-lactamase-related" evidence="2">
    <location>
        <begin position="197"/>
        <end position="462"/>
    </location>
</feature>
<keyword evidence="1" id="KW-1133">Transmembrane helix</keyword>
<dbReference type="Gene3D" id="3.40.710.10">
    <property type="entry name" value="DD-peptidase/beta-lactamase superfamily"/>
    <property type="match status" value="1"/>
</dbReference>
<evidence type="ECO:0000259" key="2">
    <source>
        <dbReference type="Pfam" id="PF00144"/>
    </source>
</evidence>
<dbReference type="Proteomes" id="UP000217211">
    <property type="component" value="Chromosome"/>
</dbReference>
<feature type="transmembrane region" description="Helical" evidence="1">
    <location>
        <begin position="40"/>
        <end position="58"/>
    </location>
</feature>
<proteinExistence type="predicted"/>
<dbReference type="InterPro" id="IPR001466">
    <property type="entry name" value="Beta-lactam-related"/>
</dbReference>